<reference evidence="2" key="1">
    <citation type="submission" date="2020-05" db="EMBL/GenBank/DDBJ databases">
        <authorList>
            <person name="Chiriac C."/>
            <person name="Salcher M."/>
            <person name="Ghai R."/>
            <person name="Kavagutti S V."/>
        </authorList>
    </citation>
    <scope>NUCLEOTIDE SEQUENCE</scope>
</reference>
<gene>
    <name evidence="2" type="ORF">UFOPK4201_01791</name>
</gene>
<sequence length="174" mass="18600">MPVTMSPSRPAYSSYFISRSASRMRWFMTCFIVCAATRPHTSGGGVTSNSSPSGTPSSSRACAITRISPESGSMMTHAYSCEFGSRLYADSNASASAPNSVSIEIPLSTASACSASMRSGEFITTGPSLPCGTRSTRPSCPSWLSCLLFSWRPLSISRLSRRSSDRRAWALAPR</sequence>
<dbReference type="AlphaFoldDB" id="A0A6J6APZ3"/>
<protein>
    <submittedName>
        <fullName evidence="2">Unannotated protein</fullName>
    </submittedName>
</protein>
<proteinExistence type="predicted"/>
<feature type="compositionally biased region" description="Low complexity" evidence="1">
    <location>
        <begin position="47"/>
        <end position="59"/>
    </location>
</feature>
<name>A0A6J6APZ3_9ZZZZ</name>
<organism evidence="2">
    <name type="scientific">freshwater metagenome</name>
    <dbReference type="NCBI Taxonomy" id="449393"/>
    <lineage>
        <taxon>unclassified sequences</taxon>
        <taxon>metagenomes</taxon>
        <taxon>ecological metagenomes</taxon>
    </lineage>
</organism>
<evidence type="ECO:0000256" key="1">
    <source>
        <dbReference type="SAM" id="MobiDB-lite"/>
    </source>
</evidence>
<accession>A0A6J6APZ3</accession>
<feature type="region of interest" description="Disordered" evidence="1">
    <location>
        <begin position="41"/>
        <end position="60"/>
    </location>
</feature>
<dbReference type="EMBL" id="CAEUNJ010000104">
    <property type="protein sequence ID" value="CAB4372744.1"/>
    <property type="molecule type" value="Genomic_DNA"/>
</dbReference>
<evidence type="ECO:0000313" key="2">
    <source>
        <dbReference type="EMBL" id="CAB4372744.1"/>
    </source>
</evidence>